<dbReference type="SUPFAM" id="SSF53850">
    <property type="entry name" value="Periplasmic binding protein-like II"/>
    <property type="match status" value="1"/>
</dbReference>
<organism evidence="3 4">
    <name type="scientific">Cupriavidus basilensis</name>
    <dbReference type="NCBI Taxonomy" id="68895"/>
    <lineage>
        <taxon>Bacteria</taxon>
        <taxon>Pseudomonadati</taxon>
        <taxon>Pseudomonadota</taxon>
        <taxon>Betaproteobacteria</taxon>
        <taxon>Burkholderiales</taxon>
        <taxon>Burkholderiaceae</taxon>
        <taxon>Cupriavidus</taxon>
    </lineage>
</organism>
<dbReference type="PANTHER" id="PTHR30537:SF5">
    <property type="entry name" value="HTH-TYPE TRANSCRIPTIONAL ACTIVATOR TTDR-RELATED"/>
    <property type="match status" value="1"/>
</dbReference>
<feature type="domain" description="LysR substrate-binding" evidence="2">
    <location>
        <begin position="2"/>
        <end position="152"/>
    </location>
</feature>
<dbReference type="InterPro" id="IPR005119">
    <property type="entry name" value="LysR_subst-bd"/>
</dbReference>
<evidence type="ECO:0000313" key="3">
    <source>
        <dbReference type="EMBL" id="AJG19488.1"/>
    </source>
</evidence>
<dbReference type="STRING" id="68895.RR42_m2096"/>
<keyword evidence="4" id="KW-1185">Reference proteome</keyword>
<dbReference type="Pfam" id="PF03466">
    <property type="entry name" value="LysR_substrate"/>
    <property type="match status" value="1"/>
</dbReference>
<sequence>MDRQIDMIEEGFDVAIVVDSMLNSDDVVARRASLSHFVACCTPAYLGSLQAPSTFAELKGHRIFCLRRFAGELPKLESRRVNITGNSAMLRLLALEDAGIVIVPTFLVTDDLSAGRLVKVLQNETLPAVDVWVAYPTRKYVSAKVERFVEAAFTQLVHAG</sequence>
<reference evidence="3 4" key="1">
    <citation type="journal article" date="2015" name="Genome Announc.">
        <title>Complete Genome Sequence of Cupriavidus basilensis 4G11, Isolated from the Oak Ridge Field Research Center Site.</title>
        <authorList>
            <person name="Ray J."/>
            <person name="Waters R.J."/>
            <person name="Skerker J.M."/>
            <person name="Kuehl J.V."/>
            <person name="Price M.N."/>
            <person name="Huang J."/>
            <person name="Chakraborty R."/>
            <person name="Arkin A.P."/>
            <person name="Deutschbauer A."/>
        </authorList>
    </citation>
    <scope>NUCLEOTIDE SEQUENCE [LARGE SCALE GENOMIC DNA]</scope>
    <source>
        <strain evidence="3">4G11</strain>
    </source>
</reference>
<evidence type="ECO:0000313" key="4">
    <source>
        <dbReference type="Proteomes" id="UP000031843"/>
    </source>
</evidence>
<accession>A0A0C4Y966</accession>
<dbReference type="EMBL" id="CP010536">
    <property type="protein sequence ID" value="AJG19488.1"/>
    <property type="molecule type" value="Genomic_DNA"/>
</dbReference>
<dbReference type="AlphaFoldDB" id="A0A0C4Y966"/>
<proteinExistence type="inferred from homology"/>
<gene>
    <name evidence="3" type="ORF">RR42_m2096</name>
</gene>
<dbReference type="PANTHER" id="PTHR30537">
    <property type="entry name" value="HTH-TYPE TRANSCRIPTIONAL REGULATOR"/>
    <property type="match status" value="1"/>
</dbReference>
<evidence type="ECO:0000256" key="1">
    <source>
        <dbReference type="ARBA" id="ARBA00009437"/>
    </source>
</evidence>
<name>A0A0C4Y966_9BURK</name>
<dbReference type="InterPro" id="IPR058163">
    <property type="entry name" value="LysR-type_TF_proteobact-type"/>
</dbReference>
<comment type="similarity">
    <text evidence="1">Belongs to the LysR transcriptional regulatory family.</text>
</comment>
<dbReference type="KEGG" id="cbw:RR42_m2096"/>
<dbReference type="Gene3D" id="3.40.190.10">
    <property type="entry name" value="Periplasmic binding protein-like II"/>
    <property type="match status" value="2"/>
</dbReference>
<protein>
    <submittedName>
        <fullName evidence="3">Transcriptional regulator, LysR family</fullName>
    </submittedName>
</protein>
<dbReference type="Proteomes" id="UP000031843">
    <property type="component" value="Chromosome main"/>
</dbReference>
<evidence type="ECO:0000259" key="2">
    <source>
        <dbReference type="Pfam" id="PF03466"/>
    </source>
</evidence>